<evidence type="ECO:0000313" key="9">
    <source>
        <dbReference type="EMBL" id="QBG35606.1"/>
    </source>
</evidence>
<sequence>MKVLLLSAYDAASHQYWRKALVAQFPQYHFTVLALPARFFSWRIRGNSLTWAFKHRDMLTQDYDLIIATSMTDLSALKGFVPELANTPSILYFHENQFAYPKSGKEFTSVEPQVLNLYGALAADRVVFNSQYNQNTFLKGCQQLLKKLPDQVPENLTELLQEKSCVLPVPILNTAYLNHSGQTGALEIVWNHRWEFDKGPELLHRALVKLKQQNVDFKLHLVGQRFRYSPDVFEQIYQEFTGYIGQWGFIKSKAQYQALLQSSDVVLSTALHDFQGLAILEGVAAGCIPLVPNRLAYPEYFSADYCYQGGEDETDNLVAKLSVLAQQKQAGSLPKSPDINGLSWQAQRSAYQELIEDLVREQAFSD</sequence>
<dbReference type="AlphaFoldDB" id="A0A4P6P2F3"/>
<evidence type="ECO:0000256" key="5">
    <source>
        <dbReference type="ARBA" id="ARBA00044539"/>
    </source>
</evidence>
<dbReference type="InterPro" id="IPR001296">
    <property type="entry name" value="Glyco_trans_1"/>
</dbReference>
<evidence type="ECO:0000313" key="10">
    <source>
        <dbReference type="Proteomes" id="UP000290244"/>
    </source>
</evidence>
<dbReference type="Proteomes" id="UP000290244">
    <property type="component" value="Chromosome"/>
</dbReference>
<evidence type="ECO:0000256" key="3">
    <source>
        <dbReference type="ARBA" id="ARBA00022679"/>
    </source>
</evidence>
<evidence type="ECO:0000256" key="1">
    <source>
        <dbReference type="ARBA" id="ARBA00009481"/>
    </source>
</evidence>
<dbReference type="InterPro" id="IPR022701">
    <property type="entry name" value="QTMAN_N"/>
</dbReference>
<dbReference type="PANTHER" id="PTHR13615">
    <property type="entry name" value="GLYCOSYLTRANSFERASE-LIKE 1"/>
    <property type="match status" value="1"/>
</dbReference>
<keyword evidence="2" id="KW-0328">Glycosyltransferase</keyword>
<dbReference type="EC" id="2.4.1.110" evidence="4"/>
<name>A0A4P6P2F3_9GAMM</name>
<comment type="similarity">
    <text evidence="1">Belongs to the glycosyltransferase group 1 family. Glycosyltransferase 4 subfamily.</text>
</comment>
<dbReference type="Gene3D" id="3.40.50.2000">
    <property type="entry name" value="Glycogen Phosphorylase B"/>
    <property type="match status" value="1"/>
</dbReference>
<evidence type="ECO:0000256" key="2">
    <source>
        <dbReference type="ARBA" id="ARBA00022676"/>
    </source>
</evidence>
<dbReference type="Pfam" id="PF12038">
    <property type="entry name" value="QTMAN_N"/>
    <property type="match status" value="1"/>
</dbReference>
<keyword evidence="10" id="KW-1185">Reference proteome</keyword>
<accession>A0A4P6P2F3</accession>
<organism evidence="9 10">
    <name type="scientific">Litorilituus sediminis</name>
    <dbReference type="NCBI Taxonomy" id="718192"/>
    <lineage>
        <taxon>Bacteria</taxon>
        <taxon>Pseudomonadati</taxon>
        <taxon>Pseudomonadota</taxon>
        <taxon>Gammaproteobacteria</taxon>
        <taxon>Alteromonadales</taxon>
        <taxon>Colwelliaceae</taxon>
        <taxon>Litorilituus</taxon>
    </lineage>
</organism>
<dbReference type="Pfam" id="PF00534">
    <property type="entry name" value="Glycos_transf_1"/>
    <property type="match status" value="1"/>
</dbReference>
<feature type="domain" description="Glycosyl transferase family 1" evidence="7">
    <location>
        <begin position="192"/>
        <end position="305"/>
    </location>
</feature>
<reference evidence="9 10" key="1">
    <citation type="submission" date="2018-12" db="EMBL/GenBank/DDBJ databases">
        <title>Complete genome of Litorilituus sediminis.</title>
        <authorList>
            <person name="Liu A."/>
            <person name="Rong J."/>
        </authorList>
    </citation>
    <scope>NUCLEOTIDE SEQUENCE [LARGE SCALE GENOMIC DNA]</scope>
    <source>
        <strain evidence="9 10">JCM 17549</strain>
    </source>
</reference>
<dbReference type="OrthoDB" id="9792163at2"/>
<protein>
    <recommendedName>
        <fullName evidence="5">tRNA-queuosine alpha-mannosyltransferase</fullName>
        <ecNumber evidence="4">2.4.1.110</ecNumber>
    </recommendedName>
</protein>
<comment type="catalytic activity">
    <reaction evidence="6">
        <text>queuosine(34) in tRNA(Asp) + GDP-alpha-D-mannose = O-4''-alpha-D-mannosylqueuosine(34) in tRNA(Asp) + GDP + H(+)</text>
        <dbReference type="Rhea" id="RHEA:12885"/>
        <dbReference type="Rhea" id="RHEA-COMP:18572"/>
        <dbReference type="Rhea" id="RHEA-COMP:18581"/>
        <dbReference type="ChEBI" id="CHEBI:15378"/>
        <dbReference type="ChEBI" id="CHEBI:57527"/>
        <dbReference type="ChEBI" id="CHEBI:58189"/>
        <dbReference type="ChEBI" id="CHEBI:194431"/>
        <dbReference type="ChEBI" id="CHEBI:194442"/>
        <dbReference type="EC" id="2.4.1.110"/>
    </reaction>
    <physiologicalReaction direction="left-to-right" evidence="6">
        <dbReference type="Rhea" id="RHEA:12886"/>
    </physiologicalReaction>
</comment>
<dbReference type="InterPro" id="IPR051862">
    <property type="entry name" value="GT-like_domain_containing_1"/>
</dbReference>
<proteinExistence type="inferred from homology"/>
<gene>
    <name evidence="9" type="ORF">EMK97_07710</name>
</gene>
<evidence type="ECO:0000256" key="6">
    <source>
        <dbReference type="ARBA" id="ARBA00048439"/>
    </source>
</evidence>
<dbReference type="PANTHER" id="PTHR13615:SF3">
    <property type="entry name" value="GLYCOSYLTRANSFERASE-LIKE DOMAIN-CONTAINING PROTEIN 1"/>
    <property type="match status" value="1"/>
</dbReference>
<dbReference type="GO" id="GO:0016438">
    <property type="term" value="F:tRNA-queuosine(34) beta-mannosyltransferase activity"/>
    <property type="evidence" value="ECO:0007669"/>
    <property type="project" value="UniProtKB-EC"/>
</dbReference>
<dbReference type="SUPFAM" id="SSF53756">
    <property type="entry name" value="UDP-Glycosyltransferase/glycogen phosphorylase"/>
    <property type="match status" value="1"/>
</dbReference>
<dbReference type="RefSeq" id="WP_130600946.1">
    <property type="nucleotide sequence ID" value="NZ_CP034759.1"/>
</dbReference>
<dbReference type="KEGG" id="lsd:EMK97_07710"/>
<evidence type="ECO:0000259" key="7">
    <source>
        <dbReference type="Pfam" id="PF00534"/>
    </source>
</evidence>
<keyword evidence="3" id="KW-0808">Transferase</keyword>
<evidence type="ECO:0000256" key="4">
    <source>
        <dbReference type="ARBA" id="ARBA00044517"/>
    </source>
</evidence>
<feature type="domain" description="tRNA-queuosine alpha-mannosyltransferase N-terminal" evidence="8">
    <location>
        <begin position="2"/>
        <end position="171"/>
    </location>
</feature>
<dbReference type="EMBL" id="CP034759">
    <property type="protein sequence ID" value="QBG35606.1"/>
    <property type="molecule type" value="Genomic_DNA"/>
</dbReference>
<evidence type="ECO:0000259" key="8">
    <source>
        <dbReference type="Pfam" id="PF12038"/>
    </source>
</evidence>